<dbReference type="Pfam" id="PF03737">
    <property type="entry name" value="RraA-like"/>
    <property type="match status" value="1"/>
</dbReference>
<reference evidence="13" key="1">
    <citation type="submission" date="2023-02" db="EMBL/GenBank/DDBJ databases">
        <title>Georgenia sp.10Sc9-8, isolated from a soil sample collected from the Taklamakan desert.</title>
        <authorList>
            <person name="Liu S."/>
        </authorList>
    </citation>
    <scope>NUCLEOTIDE SEQUENCE</scope>
    <source>
        <strain evidence="13">10Sc9-8</strain>
    </source>
</reference>
<dbReference type="PANTHER" id="PTHR33254:SF4">
    <property type="entry name" value="4-HYDROXY-4-METHYL-2-OXOGLUTARATE ALDOLASE 3-RELATED"/>
    <property type="match status" value="1"/>
</dbReference>
<comment type="subunit">
    <text evidence="4">Homotrimer.</text>
</comment>
<comment type="catalytic activity">
    <reaction evidence="12">
        <text>oxaloacetate + H(+) = pyruvate + CO2</text>
        <dbReference type="Rhea" id="RHEA:15641"/>
        <dbReference type="ChEBI" id="CHEBI:15361"/>
        <dbReference type="ChEBI" id="CHEBI:15378"/>
        <dbReference type="ChEBI" id="CHEBI:16452"/>
        <dbReference type="ChEBI" id="CHEBI:16526"/>
        <dbReference type="EC" id="4.1.1.112"/>
    </reaction>
</comment>
<accession>A0ABT5TYC5</accession>
<dbReference type="PANTHER" id="PTHR33254">
    <property type="entry name" value="4-HYDROXY-4-METHYL-2-OXOGLUTARATE ALDOLASE 3-RELATED"/>
    <property type="match status" value="1"/>
</dbReference>
<dbReference type="InterPro" id="IPR005493">
    <property type="entry name" value="RraA/RraA-like"/>
</dbReference>
<comment type="similarity">
    <text evidence="3">Belongs to the class II aldolase/RraA-like family.</text>
</comment>
<comment type="caution">
    <text evidence="13">The sequence shown here is derived from an EMBL/GenBank/DDBJ whole genome shotgun (WGS) entry which is preliminary data.</text>
</comment>
<comment type="catalytic activity">
    <reaction evidence="1">
        <text>4-hydroxy-4-methyl-2-oxoglutarate = 2 pyruvate</text>
        <dbReference type="Rhea" id="RHEA:22748"/>
        <dbReference type="ChEBI" id="CHEBI:15361"/>
        <dbReference type="ChEBI" id="CHEBI:58276"/>
        <dbReference type="EC" id="4.1.3.17"/>
    </reaction>
</comment>
<evidence type="ECO:0000256" key="2">
    <source>
        <dbReference type="ARBA" id="ARBA00001968"/>
    </source>
</evidence>
<evidence type="ECO:0000256" key="9">
    <source>
        <dbReference type="ARBA" id="ARBA00029596"/>
    </source>
</evidence>
<comment type="cofactor">
    <cofactor evidence="2">
        <name>a divalent metal cation</name>
        <dbReference type="ChEBI" id="CHEBI:60240"/>
    </cofactor>
</comment>
<evidence type="ECO:0000256" key="1">
    <source>
        <dbReference type="ARBA" id="ARBA00001342"/>
    </source>
</evidence>
<evidence type="ECO:0000256" key="11">
    <source>
        <dbReference type="ARBA" id="ARBA00032305"/>
    </source>
</evidence>
<dbReference type="CDD" id="cd16841">
    <property type="entry name" value="RraA_family"/>
    <property type="match status" value="1"/>
</dbReference>
<evidence type="ECO:0000256" key="7">
    <source>
        <dbReference type="ARBA" id="ARBA00016549"/>
    </source>
</evidence>
<proteinExistence type="inferred from homology"/>
<evidence type="ECO:0000256" key="8">
    <source>
        <dbReference type="ARBA" id="ARBA00025046"/>
    </source>
</evidence>
<evidence type="ECO:0000256" key="4">
    <source>
        <dbReference type="ARBA" id="ARBA00011233"/>
    </source>
</evidence>
<evidence type="ECO:0000256" key="12">
    <source>
        <dbReference type="ARBA" id="ARBA00047973"/>
    </source>
</evidence>
<dbReference type="EC" id="4.1.1.112" evidence="6"/>
<dbReference type="SUPFAM" id="SSF89562">
    <property type="entry name" value="RraA-like"/>
    <property type="match status" value="1"/>
</dbReference>
<gene>
    <name evidence="13" type="ORF">PU560_09350</name>
</gene>
<evidence type="ECO:0000256" key="10">
    <source>
        <dbReference type="ARBA" id="ARBA00030169"/>
    </source>
</evidence>
<evidence type="ECO:0000256" key="5">
    <source>
        <dbReference type="ARBA" id="ARBA00012213"/>
    </source>
</evidence>
<evidence type="ECO:0000256" key="6">
    <source>
        <dbReference type="ARBA" id="ARBA00012947"/>
    </source>
</evidence>
<dbReference type="InterPro" id="IPR036704">
    <property type="entry name" value="RraA/RraA-like_sf"/>
</dbReference>
<keyword evidence="14" id="KW-1185">Reference proteome</keyword>
<evidence type="ECO:0000256" key="3">
    <source>
        <dbReference type="ARBA" id="ARBA00008621"/>
    </source>
</evidence>
<evidence type="ECO:0000313" key="13">
    <source>
        <dbReference type="EMBL" id="MDD9206668.1"/>
    </source>
</evidence>
<dbReference type="NCBIfam" id="NF004850">
    <property type="entry name" value="PRK06201.1"/>
    <property type="match status" value="1"/>
</dbReference>
<evidence type="ECO:0000313" key="14">
    <source>
        <dbReference type="Proteomes" id="UP001165561"/>
    </source>
</evidence>
<dbReference type="Proteomes" id="UP001165561">
    <property type="component" value="Unassembled WGS sequence"/>
</dbReference>
<comment type="function">
    <text evidence="8">Catalyzes the aldol cleavage of 4-hydroxy-4-methyl-2-oxoglutarate (HMG) into 2 molecules of pyruvate. Also contains a secondary oxaloacetate (OAA) decarboxylase activity due to the common pyruvate enolate transition state formed following C-C bond cleavage in the retro-aldol and decarboxylation reactions.</text>
</comment>
<name>A0ABT5TYC5_9MICO</name>
<protein>
    <recommendedName>
        <fullName evidence="7">Putative 4-hydroxy-4-methyl-2-oxoglutarate aldolase</fullName>
        <ecNumber evidence="6">4.1.1.112</ecNumber>
        <ecNumber evidence="5">4.1.3.17</ecNumber>
    </recommendedName>
    <alternativeName>
        <fullName evidence="11">Oxaloacetate decarboxylase</fullName>
    </alternativeName>
    <alternativeName>
        <fullName evidence="9">Regulator of ribonuclease activity homolog</fullName>
    </alternativeName>
    <alternativeName>
        <fullName evidence="10">RraA-like protein</fullName>
    </alternativeName>
</protein>
<sequence length="218" mass="22686">MPAPPRTAADLVQRLRALPTSVISDQLERFGAIGSLRPLAGTSLEPRLAGPALTVLTRPGDNLAVHQAIDLAEPGDVLVVDAGGHVDRAVMGEIVYRYAVARGIAGVVIDGAVRDGADIAAGPVPVFSRGITHTGPWRNGPGELRGPVSMGGAVVCCGDLIVGDTDGLVVVPQGRVQEVLEGGERLMTREAEQLALASEGALDRSWLADVDLIDVDRR</sequence>
<dbReference type="Gene3D" id="3.50.30.40">
    <property type="entry name" value="Ribonuclease E inhibitor RraA/RraA-like"/>
    <property type="match status" value="1"/>
</dbReference>
<dbReference type="EC" id="4.1.3.17" evidence="5"/>
<dbReference type="EMBL" id="JARACI010000947">
    <property type="protein sequence ID" value="MDD9206668.1"/>
    <property type="molecule type" value="Genomic_DNA"/>
</dbReference>
<organism evidence="13 14">
    <name type="scientific">Georgenia halotolerans</name>
    <dbReference type="NCBI Taxonomy" id="3028317"/>
    <lineage>
        <taxon>Bacteria</taxon>
        <taxon>Bacillati</taxon>
        <taxon>Actinomycetota</taxon>
        <taxon>Actinomycetes</taxon>
        <taxon>Micrococcales</taxon>
        <taxon>Bogoriellaceae</taxon>
        <taxon>Georgenia</taxon>
    </lineage>
</organism>